<evidence type="ECO:0000313" key="2">
    <source>
        <dbReference type="Proteomes" id="UP000547011"/>
    </source>
</evidence>
<dbReference type="NCBIfam" id="TIGR01509">
    <property type="entry name" value="HAD-SF-IA-v3"/>
    <property type="match status" value="1"/>
</dbReference>
<name>A0A7W6NCK1_9HYPH</name>
<dbReference type="GO" id="GO:0016787">
    <property type="term" value="F:hydrolase activity"/>
    <property type="evidence" value="ECO:0007669"/>
    <property type="project" value="UniProtKB-KW"/>
</dbReference>
<dbReference type="PANTHER" id="PTHR18901:SF38">
    <property type="entry name" value="PSEUDOURIDINE-5'-PHOSPHATASE"/>
    <property type="match status" value="1"/>
</dbReference>
<comment type="caution">
    <text evidence="1">The sequence shown here is derived from an EMBL/GenBank/DDBJ whole genome shotgun (WGS) entry which is preliminary data.</text>
</comment>
<dbReference type="SFLD" id="SFLDG01135">
    <property type="entry name" value="C1.5.6:_HAD__Beta-PGM__Phospha"/>
    <property type="match status" value="1"/>
</dbReference>
<dbReference type="PRINTS" id="PR00413">
    <property type="entry name" value="HADHALOGNASE"/>
</dbReference>
<accession>A0A7W6NCK1</accession>
<evidence type="ECO:0000313" key="1">
    <source>
        <dbReference type="EMBL" id="MBB4053023.1"/>
    </source>
</evidence>
<dbReference type="AlphaFoldDB" id="A0A7W6NCK1"/>
<keyword evidence="2" id="KW-1185">Reference proteome</keyword>
<dbReference type="InterPro" id="IPR036412">
    <property type="entry name" value="HAD-like_sf"/>
</dbReference>
<dbReference type="InterPro" id="IPR006439">
    <property type="entry name" value="HAD-SF_hydro_IA"/>
</dbReference>
<dbReference type="InterPro" id="IPR041492">
    <property type="entry name" value="HAD_2"/>
</dbReference>
<dbReference type="EMBL" id="JACIEW010000006">
    <property type="protein sequence ID" value="MBB4053023.1"/>
    <property type="molecule type" value="Genomic_DNA"/>
</dbReference>
<dbReference type="SUPFAM" id="SSF56784">
    <property type="entry name" value="HAD-like"/>
    <property type="match status" value="1"/>
</dbReference>
<dbReference type="Pfam" id="PF13419">
    <property type="entry name" value="HAD_2"/>
    <property type="match status" value="1"/>
</dbReference>
<keyword evidence="1" id="KW-0378">Hydrolase</keyword>
<organism evidence="1 2">
    <name type="scientific">Devosia subaequoris</name>
    <dbReference type="NCBI Taxonomy" id="395930"/>
    <lineage>
        <taxon>Bacteria</taxon>
        <taxon>Pseudomonadati</taxon>
        <taxon>Pseudomonadota</taxon>
        <taxon>Alphaproteobacteria</taxon>
        <taxon>Hyphomicrobiales</taxon>
        <taxon>Devosiaceae</taxon>
        <taxon>Devosia</taxon>
    </lineage>
</organism>
<dbReference type="CDD" id="cd07505">
    <property type="entry name" value="HAD_BPGM-like"/>
    <property type="match status" value="1"/>
</dbReference>
<proteinExistence type="predicted"/>
<protein>
    <submittedName>
        <fullName evidence="1">HAD superfamily hydrolase (TIGR01509 family)</fullName>
    </submittedName>
</protein>
<dbReference type="Proteomes" id="UP000547011">
    <property type="component" value="Unassembled WGS sequence"/>
</dbReference>
<sequence length="231" mass="25052">MNSASLATPAVIRLAPFEAAIFDMDGTLLDTEAVFRDIVFDVCTELGFEMTHDVHSAMVGSSHERTNQLLIEAYGVAFPYAMFDEKCRVIMRERSHAGVPVKSGAREFITELRARGIPTAVATSSRNPHAEHHLGAAGLLDLFETVVTRDDVVNPKPHPEPYLIAAERLGVDPTRCLALEDSHSGVHAAHAAGMQTVMVPDLVGPNEAIHALGISIMESLVHVHLAAFERD</sequence>
<reference evidence="1 2" key="1">
    <citation type="submission" date="2020-08" db="EMBL/GenBank/DDBJ databases">
        <title>Genomic Encyclopedia of Type Strains, Phase IV (KMG-IV): sequencing the most valuable type-strain genomes for metagenomic binning, comparative biology and taxonomic classification.</title>
        <authorList>
            <person name="Goeker M."/>
        </authorList>
    </citation>
    <scope>NUCLEOTIDE SEQUENCE [LARGE SCALE GENOMIC DNA]</scope>
    <source>
        <strain evidence="1 2">DSM 23447</strain>
    </source>
</reference>
<dbReference type="SFLD" id="SFLDS00003">
    <property type="entry name" value="Haloacid_Dehalogenase"/>
    <property type="match status" value="1"/>
</dbReference>
<dbReference type="InterPro" id="IPR023198">
    <property type="entry name" value="PGP-like_dom2"/>
</dbReference>
<dbReference type="SFLD" id="SFLDG01129">
    <property type="entry name" value="C1.5:_HAD__Beta-PGM__Phosphata"/>
    <property type="match status" value="1"/>
</dbReference>
<dbReference type="RefSeq" id="WP_183311815.1">
    <property type="nucleotide sequence ID" value="NZ_JACIEW010000006.1"/>
</dbReference>
<dbReference type="PANTHER" id="PTHR18901">
    <property type="entry name" value="2-DEOXYGLUCOSE-6-PHOSPHATE PHOSPHATASE 2"/>
    <property type="match status" value="1"/>
</dbReference>
<dbReference type="Gene3D" id="3.40.50.1000">
    <property type="entry name" value="HAD superfamily/HAD-like"/>
    <property type="match status" value="1"/>
</dbReference>
<dbReference type="InterPro" id="IPR023214">
    <property type="entry name" value="HAD_sf"/>
</dbReference>
<gene>
    <name evidence="1" type="ORF">GGR20_002679</name>
</gene>
<dbReference type="Gene3D" id="1.10.150.240">
    <property type="entry name" value="Putative phosphatase, domain 2"/>
    <property type="match status" value="1"/>
</dbReference>